<evidence type="ECO:0000259" key="5">
    <source>
        <dbReference type="Pfam" id="PF00291"/>
    </source>
</evidence>
<dbReference type="GO" id="GO:0003941">
    <property type="term" value="F:L-serine ammonia-lyase activity"/>
    <property type="evidence" value="ECO:0007669"/>
    <property type="project" value="TreeGrafter"/>
</dbReference>
<dbReference type="Pfam" id="PF00291">
    <property type="entry name" value="PALP"/>
    <property type="match status" value="1"/>
</dbReference>
<evidence type="ECO:0000313" key="7">
    <source>
        <dbReference type="Proteomes" id="UP000441389"/>
    </source>
</evidence>
<comment type="cofactor">
    <cofactor evidence="1">
        <name>pyridoxal 5'-phosphate</name>
        <dbReference type="ChEBI" id="CHEBI:597326"/>
    </cofactor>
</comment>
<dbReference type="SUPFAM" id="SSF53686">
    <property type="entry name" value="Tryptophan synthase beta subunit-like PLP-dependent enzymes"/>
    <property type="match status" value="1"/>
</dbReference>
<dbReference type="GO" id="GO:0006565">
    <property type="term" value="P:L-serine catabolic process"/>
    <property type="evidence" value="ECO:0007669"/>
    <property type="project" value="TreeGrafter"/>
</dbReference>
<keyword evidence="4" id="KW-0456">Lyase</keyword>
<proteinExistence type="inferred from homology"/>
<sequence>MVPPTPLLQGEIGGRAVYFKAESLQPMGAFKLRGAWHRLTDLSAAERERGVVAFSSGNHAQGVAWAARRLGIRATIVMPADSPAKKLDNTRALGAEVVTYDRMTESREAIAARIAEDRGSVVVPSFDDPWVVEGQGSAGLEACRQMAALGVAPPDRIVTPCGGGGLASGLALAVPEADLVIAEPEGWDDMTRSLAGGEIVPVGQNPPPTACDALQTLKVAPLTFDILKVRGVQGVAVTEAETAAAMRWAFDNLRLVLEPGGAVALAALLAGKTAPAERTLVILSGGNVDASTFRRMVVDH</sequence>
<dbReference type="EMBL" id="WQMS01000001">
    <property type="protein sequence ID" value="MVO76496.1"/>
    <property type="molecule type" value="Genomic_DNA"/>
</dbReference>
<gene>
    <name evidence="6" type="ORF">GON01_00885</name>
</gene>
<dbReference type="Gene3D" id="3.40.50.1100">
    <property type="match status" value="2"/>
</dbReference>
<dbReference type="AlphaFoldDB" id="A0A6I4IWP6"/>
<evidence type="ECO:0000256" key="4">
    <source>
        <dbReference type="ARBA" id="ARBA00023239"/>
    </source>
</evidence>
<organism evidence="6 7">
    <name type="scientific">Sphingomonas horti</name>
    <dbReference type="NCBI Taxonomy" id="2682842"/>
    <lineage>
        <taxon>Bacteria</taxon>
        <taxon>Pseudomonadati</taxon>
        <taxon>Pseudomonadota</taxon>
        <taxon>Alphaproteobacteria</taxon>
        <taxon>Sphingomonadales</taxon>
        <taxon>Sphingomonadaceae</taxon>
        <taxon>Sphingomonas</taxon>
    </lineage>
</organism>
<dbReference type="GO" id="GO:0006567">
    <property type="term" value="P:L-threonine catabolic process"/>
    <property type="evidence" value="ECO:0007669"/>
    <property type="project" value="TreeGrafter"/>
</dbReference>
<evidence type="ECO:0000313" key="6">
    <source>
        <dbReference type="EMBL" id="MVO76496.1"/>
    </source>
</evidence>
<dbReference type="PANTHER" id="PTHR48078">
    <property type="entry name" value="THREONINE DEHYDRATASE, MITOCHONDRIAL-RELATED"/>
    <property type="match status" value="1"/>
</dbReference>
<comment type="similarity">
    <text evidence="2">Belongs to the serine/threonine dehydratase family.</text>
</comment>
<keyword evidence="3" id="KW-0663">Pyridoxal phosphate</keyword>
<evidence type="ECO:0000256" key="2">
    <source>
        <dbReference type="ARBA" id="ARBA00010869"/>
    </source>
</evidence>
<dbReference type="InterPro" id="IPR036052">
    <property type="entry name" value="TrpB-like_PALP_sf"/>
</dbReference>
<reference evidence="6 7" key="1">
    <citation type="submission" date="2019-12" db="EMBL/GenBank/DDBJ databases">
        <authorList>
            <person name="Huq M.A."/>
        </authorList>
    </citation>
    <scope>NUCLEOTIDE SEQUENCE [LARGE SCALE GENOMIC DNA]</scope>
    <source>
        <strain evidence="6 7">MAH-20</strain>
    </source>
</reference>
<dbReference type="GO" id="GO:0004794">
    <property type="term" value="F:threonine deaminase activity"/>
    <property type="evidence" value="ECO:0007669"/>
    <property type="project" value="TreeGrafter"/>
</dbReference>
<keyword evidence="7" id="KW-1185">Reference proteome</keyword>
<protein>
    <submittedName>
        <fullName evidence="6">Pyridoxal-phosphate dependent enzyme</fullName>
    </submittedName>
</protein>
<accession>A0A6I4IWP6</accession>
<evidence type="ECO:0000256" key="3">
    <source>
        <dbReference type="ARBA" id="ARBA00022898"/>
    </source>
</evidence>
<dbReference type="PANTHER" id="PTHR48078:SF6">
    <property type="entry name" value="L-THREONINE DEHYDRATASE CATABOLIC TDCB"/>
    <property type="match status" value="1"/>
</dbReference>
<dbReference type="GO" id="GO:0009097">
    <property type="term" value="P:isoleucine biosynthetic process"/>
    <property type="evidence" value="ECO:0007669"/>
    <property type="project" value="TreeGrafter"/>
</dbReference>
<evidence type="ECO:0000256" key="1">
    <source>
        <dbReference type="ARBA" id="ARBA00001933"/>
    </source>
</evidence>
<name>A0A6I4IWP6_9SPHN</name>
<comment type="caution">
    <text evidence="6">The sequence shown here is derived from an EMBL/GenBank/DDBJ whole genome shotgun (WGS) entry which is preliminary data.</text>
</comment>
<dbReference type="InterPro" id="IPR001926">
    <property type="entry name" value="TrpB-like_PALP"/>
</dbReference>
<dbReference type="InterPro" id="IPR050147">
    <property type="entry name" value="Ser/Thr_Dehydratase"/>
</dbReference>
<dbReference type="Proteomes" id="UP000441389">
    <property type="component" value="Unassembled WGS sequence"/>
</dbReference>
<dbReference type="FunFam" id="3.40.50.1100:FF:000005">
    <property type="entry name" value="Threonine dehydratase catabolic"/>
    <property type="match status" value="1"/>
</dbReference>
<feature type="domain" description="Tryptophan synthase beta chain-like PALP" evidence="5">
    <location>
        <begin position="4"/>
        <end position="285"/>
    </location>
</feature>